<dbReference type="Gene3D" id="3.60.15.10">
    <property type="entry name" value="Ribonuclease Z/Hydroxyacylglutathione hydrolase-like"/>
    <property type="match status" value="1"/>
</dbReference>
<dbReference type="InterPro" id="IPR001279">
    <property type="entry name" value="Metallo-B-lactamas"/>
</dbReference>
<dbReference type="EMBL" id="FXLY01000007">
    <property type="protein sequence ID" value="SMN21191.1"/>
    <property type="molecule type" value="Genomic_DNA"/>
</dbReference>
<keyword evidence="1" id="KW-0812">Transmembrane</keyword>
<feature type="transmembrane region" description="Helical" evidence="1">
    <location>
        <begin position="74"/>
        <end position="98"/>
    </location>
</feature>
<organism evidence="3 4">
    <name type="scientific">Maudiozyma saulgeensis</name>
    <dbReference type="NCBI Taxonomy" id="1789683"/>
    <lineage>
        <taxon>Eukaryota</taxon>
        <taxon>Fungi</taxon>
        <taxon>Dikarya</taxon>
        <taxon>Ascomycota</taxon>
        <taxon>Saccharomycotina</taxon>
        <taxon>Saccharomycetes</taxon>
        <taxon>Saccharomycetales</taxon>
        <taxon>Saccharomycetaceae</taxon>
        <taxon>Maudiozyma</taxon>
    </lineage>
</organism>
<sequence>MINVSRLTRIARIGLPSPSSLILKDNSRIIRKHAQYSNNSIIITHTFSKRFYSQQTKAGKSFNDKEKSNRTKKFFIRLGFGLLIPYTCYAVFVSLSAFREIGIRNKLLIDVEHDDQNFEGTLLKYSPLQVLGRYENPFPEYRIQTVYEFFFNRVVELFERNRGGIPPDPRQMEKLMPVHKPEWPAGIENTTEPLIEYKIVHRDSADFREERNDSTLKSVELENIPIYNTWLGQSCNYVMYNGLKIITDPIFSEYLLHENIGPKRITGRPALITEVPQPDIILISHNHPDHLDMLSLDHWAASDTLWIVPKGMGKFMRNHNVKNVIELSWWDKCELSKNNQNYEVACTPAMHWSGRYVYDTNQSLWCTFMFSHNDKPIMFHGGDTGYVHDLFKRIGQRYGYGVRLALLPCGQYCPEWHQRPRHINPTEVIKIMDDLKAKNVLGVHWGTFLLSGEYFLEPKEKLEQLAVFAGIRENCYCPELGQTIRFE</sequence>
<dbReference type="STRING" id="1789683.A0A1X7R6G3"/>
<dbReference type="OrthoDB" id="332863at2759"/>
<reference evidence="3 4" key="1">
    <citation type="submission" date="2017-04" db="EMBL/GenBank/DDBJ databases">
        <authorList>
            <person name="Afonso C.L."/>
            <person name="Miller P.J."/>
            <person name="Scott M.A."/>
            <person name="Spackman E."/>
            <person name="Goraichik I."/>
            <person name="Dimitrov K.M."/>
            <person name="Suarez D.L."/>
            <person name="Swayne D.E."/>
        </authorList>
    </citation>
    <scope>NUCLEOTIDE SEQUENCE [LARGE SCALE GENOMIC DNA]</scope>
</reference>
<evidence type="ECO:0000313" key="3">
    <source>
        <dbReference type="EMBL" id="SMN21191.1"/>
    </source>
</evidence>
<dbReference type="GO" id="GO:0070292">
    <property type="term" value="P:N-acylphosphatidylethanolamine metabolic process"/>
    <property type="evidence" value="ECO:0007669"/>
    <property type="project" value="TreeGrafter"/>
</dbReference>
<dbReference type="PANTHER" id="PTHR15032">
    <property type="entry name" value="N-ACYL-PHOSPHATIDYLETHANOLAMINE-HYDROLYZING PHOSPHOLIPASE D"/>
    <property type="match status" value="1"/>
</dbReference>
<dbReference type="InterPro" id="IPR036866">
    <property type="entry name" value="RibonucZ/Hydroxyglut_hydro"/>
</dbReference>
<proteinExistence type="predicted"/>
<dbReference type="SUPFAM" id="SSF56281">
    <property type="entry name" value="Metallo-hydrolase/oxidoreductase"/>
    <property type="match status" value="1"/>
</dbReference>
<dbReference type="Pfam" id="PF12706">
    <property type="entry name" value="Lactamase_B_2"/>
    <property type="match status" value="1"/>
</dbReference>
<name>A0A1X7R6G3_9SACH</name>
<dbReference type="PANTHER" id="PTHR15032:SF4">
    <property type="entry name" value="N-ACYL-PHOSPHATIDYLETHANOLAMINE-HYDROLYZING PHOSPHOLIPASE D"/>
    <property type="match status" value="1"/>
</dbReference>
<dbReference type="Proteomes" id="UP000196158">
    <property type="component" value="Unassembled WGS sequence"/>
</dbReference>
<protein>
    <submittedName>
        <fullName evidence="3">Similar to Saccharomyces cerevisiae YPL103C FMP30 Mitochondrial inner membrane protein with a role in maintaining mitochondrial morphology and normal cardiolipin levels</fullName>
    </submittedName>
</protein>
<evidence type="ECO:0000256" key="1">
    <source>
        <dbReference type="SAM" id="Phobius"/>
    </source>
</evidence>
<evidence type="ECO:0000313" key="4">
    <source>
        <dbReference type="Proteomes" id="UP000196158"/>
    </source>
</evidence>
<gene>
    <name evidence="3" type="ORF">KASA_0L02321G</name>
</gene>
<keyword evidence="1" id="KW-0472">Membrane</keyword>
<dbReference type="GO" id="GO:0070291">
    <property type="term" value="P:N-acylethanolamine metabolic process"/>
    <property type="evidence" value="ECO:0007669"/>
    <property type="project" value="TreeGrafter"/>
</dbReference>
<dbReference type="AlphaFoldDB" id="A0A1X7R6G3"/>
<keyword evidence="1" id="KW-1133">Transmembrane helix</keyword>
<evidence type="ECO:0000259" key="2">
    <source>
        <dbReference type="Pfam" id="PF12706"/>
    </source>
</evidence>
<accession>A0A1X7R6G3</accession>
<feature type="domain" description="Metallo-beta-lactamase" evidence="2">
    <location>
        <begin position="245"/>
        <end position="445"/>
    </location>
</feature>
<dbReference type="GO" id="GO:0005737">
    <property type="term" value="C:cytoplasm"/>
    <property type="evidence" value="ECO:0007669"/>
    <property type="project" value="TreeGrafter"/>
</dbReference>
<keyword evidence="4" id="KW-1185">Reference proteome</keyword>
<dbReference type="GO" id="GO:0070290">
    <property type="term" value="F:N-acylphosphatidylethanolamine-specific phospholipase D activity"/>
    <property type="evidence" value="ECO:0007669"/>
    <property type="project" value="TreeGrafter"/>
</dbReference>